<dbReference type="Proteomes" id="UP001426770">
    <property type="component" value="Unassembled WGS sequence"/>
</dbReference>
<evidence type="ECO:0000259" key="1">
    <source>
        <dbReference type="Pfam" id="PF12307"/>
    </source>
</evidence>
<organism evidence="2 3">
    <name type="scientific">Demequina sediminis</name>
    <dbReference type="NCBI Taxonomy" id="1930058"/>
    <lineage>
        <taxon>Bacteria</taxon>
        <taxon>Bacillati</taxon>
        <taxon>Actinomycetota</taxon>
        <taxon>Actinomycetes</taxon>
        <taxon>Micrococcales</taxon>
        <taxon>Demequinaceae</taxon>
        <taxon>Demequina</taxon>
    </lineage>
</organism>
<comment type="caution">
    <text evidence="2">The sequence shown here is derived from an EMBL/GenBank/DDBJ whole genome shotgun (WGS) entry which is preliminary data.</text>
</comment>
<dbReference type="EMBL" id="BAABRR010000001">
    <property type="protein sequence ID" value="GAA5517762.1"/>
    <property type="molecule type" value="Genomic_DNA"/>
</dbReference>
<reference evidence="2 3" key="1">
    <citation type="submission" date="2024-02" db="EMBL/GenBank/DDBJ databases">
        <title>Lysinimicrobium sediminis NBRC 112286.</title>
        <authorList>
            <person name="Ichikawa N."/>
            <person name="Katano-Makiyama Y."/>
            <person name="Hidaka K."/>
        </authorList>
    </citation>
    <scope>NUCLEOTIDE SEQUENCE [LARGE SCALE GENOMIC DNA]</scope>
    <source>
        <strain evidence="2 3">NBRC 112286</strain>
    </source>
</reference>
<proteinExistence type="predicted"/>
<evidence type="ECO:0000313" key="3">
    <source>
        <dbReference type="Proteomes" id="UP001426770"/>
    </source>
</evidence>
<feature type="domain" description="DUF3631" evidence="1">
    <location>
        <begin position="220"/>
        <end position="395"/>
    </location>
</feature>
<dbReference type="InterPro" id="IPR022081">
    <property type="entry name" value="DUF3631"/>
</dbReference>
<keyword evidence="3" id="KW-1185">Reference proteome</keyword>
<dbReference type="SUPFAM" id="SSF52540">
    <property type="entry name" value="P-loop containing nucleoside triphosphate hydrolases"/>
    <property type="match status" value="1"/>
</dbReference>
<protein>
    <recommendedName>
        <fullName evidence="1">DUF3631 domain-containing protein</fullName>
    </recommendedName>
</protein>
<dbReference type="InterPro" id="IPR027417">
    <property type="entry name" value="P-loop_NTPase"/>
</dbReference>
<name>A0ABP9WD60_9MICO</name>
<accession>A0ABP9WD60</accession>
<evidence type="ECO:0000313" key="2">
    <source>
        <dbReference type="EMBL" id="GAA5517762.1"/>
    </source>
</evidence>
<gene>
    <name evidence="2" type="ORF">Lsed01_00172</name>
</gene>
<dbReference type="Pfam" id="PF12307">
    <property type="entry name" value="DUF3631"/>
    <property type="match status" value="1"/>
</dbReference>
<sequence length="414" mass="45441">MHASRALRWCRVSAAWLDLPPRAVSVDGVDGSDGLGGSDGTPLDVLSRTVRWLARYIRTTSDYDIELLALWVLHTHVVDKVYTTPRLLIDSPMPGSGKTTVLEHIQRLGFRPMQAASLSSPALLARVIDQGVRTICIDECDRNLDPKREGVGELVAVINSGYKRGATRPVLVQVRGSEWEVSEMSTFAPIAMAGNQPDLPDDTRSRTLRVLLMPDLDGTVEESDWEQIEPNAADLKALIEEWAANYGEAVAGASGELPGEVKGRARERWKPLKKVAQAVGYGWPEKVDELAMRDLERESLEREDGAVRDKPAIVALKDVMTVWPEGREHLTSETLVRFLIAESPEQWGATSSYGRALTPQRLGRMLSSNFGIHTGKTSTGERVYFHAAFLTVWGRLGVKPPRASTPSTPSGGTA</sequence>